<reference evidence="1" key="1">
    <citation type="submission" date="2017-05" db="UniProtKB">
        <authorList>
            <consortium name="EnsemblMetazoa"/>
        </authorList>
    </citation>
    <scope>IDENTIFICATION</scope>
</reference>
<proteinExistence type="predicted"/>
<name>A0A1X7VSH6_AMPQE</name>
<protein>
    <submittedName>
        <fullName evidence="1">Uncharacterized protein</fullName>
    </submittedName>
</protein>
<accession>A0A1X7VSH6</accession>
<sequence length="64" mass="7578">MEEFILFKAINISKLKQRKLLTSLSNKYIYIISSRSSLCCSKANARYIIMCFCVCRKETNEYRL</sequence>
<evidence type="ECO:0000313" key="1">
    <source>
        <dbReference type="EnsemblMetazoa" id="Aqu2.1.43331_001"/>
    </source>
</evidence>
<dbReference type="InParanoid" id="A0A1X7VSH6"/>
<organism evidence="1">
    <name type="scientific">Amphimedon queenslandica</name>
    <name type="common">Sponge</name>
    <dbReference type="NCBI Taxonomy" id="400682"/>
    <lineage>
        <taxon>Eukaryota</taxon>
        <taxon>Metazoa</taxon>
        <taxon>Porifera</taxon>
        <taxon>Demospongiae</taxon>
        <taxon>Heteroscleromorpha</taxon>
        <taxon>Haplosclerida</taxon>
        <taxon>Niphatidae</taxon>
        <taxon>Amphimedon</taxon>
    </lineage>
</organism>
<dbReference type="AlphaFoldDB" id="A0A1X7VSH6"/>
<dbReference type="EnsemblMetazoa" id="Aqu2.1.43331_001">
    <property type="protein sequence ID" value="Aqu2.1.43331_001"/>
    <property type="gene ID" value="Aqu2.1.43331"/>
</dbReference>